<dbReference type="PANTHER" id="PTHR30081:SF1">
    <property type="entry name" value="PROTEIN TRANSLOCASE SUBUNIT SECD"/>
    <property type="match status" value="1"/>
</dbReference>
<keyword evidence="2" id="KW-1003">Cell membrane</keyword>
<evidence type="ECO:0000313" key="12">
    <source>
        <dbReference type="Proteomes" id="UP000229241"/>
    </source>
</evidence>
<feature type="non-terminal residue" evidence="11">
    <location>
        <position position="236"/>
    </location>
</feature>
<evidence type="ECO:0000256" key="1">
    <source>
        <dbReference type="ARBA" id="ARBA00022448"/>
    </source>
</evidence>
<keyword evidence="6" id="KW-0811">Translocation</keyword>
<sequence length="236" mass="26048">MKHSKILLILIIVLAIAAGFFIYPQGLGSKFRPWRLGLDLVGGTHLVYEVDMSQVDSSDRDSVMAGLRDVIEKRVNLFGVSEPQVVSAKEGDSYRLIVDLAGIKDIKAAINEIGLTPFLDFREVKETQNYADDTQLEFIPTDLTGRYVKGAQIDFNSTTGAPQVNIQFNDDGAKIFEKLTSRNVGKPLAIFLDNNLIEMPVVQERISGGRAQITGKFTVDEARKMVERFNAGALPA</sequence>
<name>A0A2H0ED39_9BACT</name>
<evidence type="ECO:0000256" key="3">
    <source>
        <dbReference type="ARBA" id="ARBA00022692"/>
    </source>
</evidence>
<evidence type="ECO:0000256" key="8">
    <source>
        <dbReference type="SAM" id="Phobius"/>
    </source>
</evidence>
<feature type="domain" description="SecDF P1 head subdomain" evidence="10">
    <location>
        <begin position="142"/>
        <end position="236"/>
    </location>
</feature>
<keyword evidence="3 8" id="KW-0812">Transmembrane</keyword>
<evidence type="ECO:0000259" key="9">
    <source>
        <dbReference type="Pfam" id="PF21760"/>
    </source>
</evidence>
<organism evidence="11 12">
    <name type="scientific">Candidatus Wolfebacteria bacterium CG18_big_fil_WC_8_21_14_2_50_39_7</name>
    <dbReference type="NCBI Taxonomy" id="1975071"/>
    <lineage>
        <taxon>Bacteria</taxon>
        <taxon>Candidatus Wolfeibacteriota</taxon>
    </lineage>
</organism>
<dbReference type="PANTHER" id="PTHR30081">
    <property type="entry name" value="PROTEIN-EXPORT MEMBRANE PROTEIN SEC"/>
    <property type="match status" value="1"/>
</dbReference>
<dbReference type="InterPro" id="IPR054384">
    <property type="entry name" value="SecDF_P1_head"/>
</dbReference>
<gene>
    <name evidence="11" type="ORF">COW77_00475</name>
</gene>
<dbReference type="Proteomes" id="UP000229241">
    <property type="component" value="Unassembled WGS sequence"/>
</dbReference>
<dbReference type="InterPro" id="IPR048631">
    <property type="entry name" value="SecD_1st"/>
</dbReference>
<dbReference type="GO" id="GO:0015031">
    <property type="term" value="P:protein transport"/>
    <property type="evidence" value="ECO:0007669"/>
    <property type="project" value="UniProtKB-KW"/>
</dbReference>
<dbReference type="Pfam" id="PF07549">
    <property type="entry name" value="Sec_GG"/>
    <property type="match status" value="1"/>
</dbReference>
<evidence type="ECO:0000256" key="7">
    <source>
        <dbReference type="ARBA" id="ARBA00023136"/>
    </source>
</evidence>
<dbReference type="EMBL" id="PCTX01000013">
    <property type="protein sequence ID" value="PIP92322.1"/>
    <property type="molecule type" value="Genomic_DNA"/>
</dbReference>
<accession>A0A2H0ED39</accession>
<feature type="domain" description="Protein translocase subunit SecDF P1" evidence="9">
    <location>
        <begin position="67"/>
        <end position="125"/>
    </location>
</feature>
<proteinExistence type="predicted"/>
<protein>
    <submittedName>
        <fullName evidence="11">Protein translocase subunit SecD</fullName>
    </submittedName>
</protein>
<evidence type="ECO:0000259" key="10">
    <source>
        <dbReference type="Pfam" id="PF22599"/>
    </source>
</evidence>
<dbReference type="AlphaFoldDB" id="A0A2H0ED39"/>
<reference evidence="11 12" key="1">
    <citation type="submission" date="2017-09" db="EMBL/GenBank/DDBJ databases">
        <title>Depth-based differentiation of microbial function through sediment-hosted aquifers and enrichment of novel symbionts in the deep terrestrial subsurface.</title>
        <authorList>
            <person name="Probst A.J."/>
            <person name="Ladd B."/>
            <person name="Jarett J.K."/>
            <person name="Geller-Mcgrath D.E."/>
            <person name="Sieber C.M."/>
            <person name="Emerson J.B."/>
            <person name="Anantharaman K."/>
            <person name="Thomas B.C."/>
            <person name="Malmstrom R."/>
            <person name="Stieglmeier M."/>
            <person name="Klingl A."/>
            <person name="Woyke T."/>
            <person name="Ryan C.M."/>
            <person name="Banfield J.F."/>
        </authorList>
    </citation>
    <scope>NUCLEOTIDE SEQUENCE [LARGE SCALE GENOMIC DNA]</scope>
    <source>
        <strain evidence="11">CG18_big_fil_WC_8_21_14_2_50_39_7</strain>
    </source>
</reference>
<keyword evidence="7 8" id="KW-0472">Membrane</keyword>
<feature type="transmembrane region" description="Helical" evidence="8">
    <location>
        <begin position="6"/>
        <end position="23"/>
    </location>
</feature>
<dbReference type="Pfam" id="PF22599">
    <property type="entry name" value="SecDF_P1_head"/>
    <property type="match status" value="1"/>
</dbReference>
<keyword evidence="1" id="KW-0813">Transport</keyword>
<evidence type="ECO:0000256" key="6">
    <source>
        <dbReference type="ARBA" id="ARBA00023010"/>
    </source>
</evidence>
<evidence type="ECO:0000313" key="11">
    <source>
        <dbReference type="EMBL" id="PIP92322.1"/>
    </source>
</evidence>
<dbReference type="Gene3D" id="3.30.1360.200">
    <property type="match status" value="1"/>
</dbReference>
<dbReference type="InterPro" id="IPR022646">
    <property type="entry name" value="SecD/SecF_CS"/>
</dbReference>
<dbReference type="Gene3D" id="3.30.70.3400">
    <property type="match status" value="1"/>
</dbReference>
<comment type="caution">
    <text evidence="11">The sequence shown here is derived from an EMBL/GenBank/DDBJ whole genome shotgun (WGS) entry which is preliminary data.</text>
</comment>
<dbReference type="GO" id="GO:0005886">
    <property type="term" value="C:plasma membrane"/>
    <property type="evidence" value="ECO:0007669"/>
    <property type="project" value="TreeGrafter"/>
</dbReference>
<evidence type="ECO:0000256" key="5">
    <source>
        <dbReference type="ARBA" id="ARBA00022989"/>
    </source>
</evidence>
<keyword evidence="4" id="KW-0653">Protein transport</keyword>
<dbReference type="InterPro" id="IPR022813">
    <property type="entry name" value="SecD/SecF_arch_bac"/>
</dbReference>
<evidence type="ECO:0000256" key="4">
    <source>
        <dbReference type="ARBA" id="ARBA00022927"/>
    </source>
</evidence>
<keyword evidence="5 8" id="KW-1133">Transmembrane helix</keyword>
<dbReference type="Pfam" id="PF21760">
    <property type="entry name" value="SecD_1st"/>
    <property type="match status" value="1"/>
</dbReference>
<evidence type="ECO:0000256" key="2">
    <source>
        <dbReference type="ARBA" id="ARBA00022475"/>
    </source>
</evidence>